<dbReference type="Proteomes" id="UP000309997">
    <property type="component" value="Unassembled WGS sequence"/>
</dbReference>
<comment type="caution">
    <text evidence="1">The sequence shown here is derived from an EMBL/GenBank/DDBJ whole genome shotgun (WGS) entry which is preliminary data.</text>
</comment>
<organism evidence="1 2">
    <name type="scientific">Populus alba</name>
    <name type="common">White poplar</name>
    <dbReference type="NCBI Taxonomy" id="43335"/>
    <lineage>
        <taxon>Eukaryota</taxon>
        <taxon>Viridiplantae</taxon>
        <taxon>Streptophyta</taxon>
        <taxon>Embryophyta</taxon>
        <taxon>Tracheophyta</taxon>
        <taxon>Spermatophyta</taxon>
        <taxon>Magnoliopsida</taxon>
        <taxon>eudicotyledons</taxon>
        <taxon>Gunneridae</taxon>
        <taxon>Pentapetalae</taxon>
        <taxon>rosids</taxon>
        <taxon>fabids</taxon>
        <taxon>Malpighiales</taxon>
        <taxon>Salicaceae</taxon>
        <taxon>Saliceae</taxon>
        <taxon>Populus</taxon>
    </lineage>
</organism>
<proteinExistence type="predicted"/>
<accession>A0ACC4AQD3</accession>
<evidence type="ECO:0000313" key="1">
    <source>
        <dbReference type="EMBL" id="KAL3567978.1"/>
    </source>
</evidence>
<reference evidence="1 2" key="1">
    <citation type="journal article" date="2024" name="Plant Biotechnol. J.">
        <title>Genome and CRISPR/Cas9 system of a widespread forest tree (Populus alba) in the world.</title>
        <authorList>
            <person name="Liu Y.J."/>
            <person name="Jiang P.F."/>
            <person name="Han X.M."/>
            <person name="Li X.Y."/>
            <person name="Wang H.M."/>
            <person name="Wang Y.J."/>
            <person name="Wang X.X."/>
            <person name="Zeng Q.Y."/>
        </authorList>
    </citation>
    <scope>NUCLEOTIDE SEQUENCE [LARGE SCALE GENOMIC DNA]</scope>
    <source>
        <strain evidence="2">cv. PAL-ZL1</strain>
    </source>
</reference>
<dbReference type="EMBL" id="RCHU02000017">
    <property type="protein sequence ID" value="KAL3567978.1"/>
    <property type="molecule type" value="Genomic_DNA"/>
</dbReference>
<keyword evidence="2" id="KW-1185">Reference proteome</keyword>
<name>A0ACC4AQD3_POPAL</name>
<protein>
    <submittedName>
        <fullName evidence="1">Uncharacterized protein</fullName>
    </submittedName>
</protein>
<evidence type="ECO:0000313" key="2">
    <source>
        <dbReference type="Proteomes" id="UP000309997"/>
    </source>
</evidence>
<gene>
    <name evidence="1" type="ORF">D5086_030629</name>
</gene>
<sequence>MTLLITKAVPMKRLNGLFLPFIGSQLLIAFIIGMIIRAYFVMALTSMVVSLELRSSVGRFNVMYIVSLRPAT</sequence>